<dbReference type="GO" id="GO:0001401">
    <property type="term" value="C:SAM complex"/>
    <property type="evidence" value="ECO:0007669"/>
    <property type="project" value="InterPro"/>
</dbReference>
<dbReference type="InterPro" id="IPR019564">
    <property type="entry name" value="Sam37/metaxin_N"/>
</dbReference>
<feature type="compositionally biased region" description="Polar residues" evidence="7">
    <location>
        <begin position="273"/>
        <end position="283"/>
    </location>
</feature>
<dbReference type="EMBL" id="HBER01048174">
    <property type="protein sequence ID" value="CAD8548883.1"/>
    <property type="molecule type" value="Transcribed_RNA"/>
</dbReference>
<feature type="domain" description="Mitochondrial outer membrane transport complex Sam37/metaxin N-terminal" evidence="8">
    <location>
        <begin position="30"/>
        <end position="153"/>
    </location>
</feature>
<comment type="subcellular location">
    <subcellularLocation>
        <location evidence="1">Mitochondrion outer membrane</location>
    </subcellularLocation>
</comment>
<dbReference type="GO" id="GO:0015031">
    <property type="term" value="P:protein transport"/>
    <property type="evidence" value="ECO:0007669"/>
    <property type="project" value="UniProtKB-KW"/>
</dbReference>
<keyword evidence="5" id="KW-0496">Mitochondrion</keyword>
<name>A0A7S0P2Z3_9EUKA</name>
<dbReference type="InterPro" id="IPR050931">
    <property type="entry name" value="Mito_Protein_Transport_Metaxin"/>
</dbReference>
<evidence type="ECO:0008006" key="11">
    <source>
        <dbReference type="Google" id="ProtNLM"/>
    </source>
</evidence>
<proteinExistence type="predicted"/>
<reference evidence="10" key="1">
    <citation type="submission" date="2021-01" db="EMBL/GenBank/DDBJ databases">
        <authorList>
            <person name="Corre E."/>
            <person name="Pelletier E."/>
            <person name="Niang G."/>
            <person name="Scheremetjew M."/>
            <person name="Finn R."/>
            <person name="Kale V."/>
            <person name="Holt S."/>
            <person name="Cochrane G."/>
            <person name="Meng A."/>
            <person name="Brown T."/>
            <person name="Cohen L."/>
        </authorList>
    </citation>
    <scope>NUCLEOTIDE SEQUENCE</scope>
    <source>
        <strain evidence="10">RCC1130</strain>
    </source>
</reference>
<keyword evidence="6" id="KW-0472">Membrane</keyword>
<feature type="region of interest" description="Disordered" evidence="7">
    <location>
        <begin position="269"/>
        <end position="291"/>
    </location>
</feature>
<evidence type="ECO:0000256" key="3">
    <source>
        <dbReference type="ARBA" id="ARBA00022787"/>
    </source>
</evidence>
<keyword evidence="4" id="KW-0653">Protein transport</keyword>
<protein>
    <recommendedName>
        <fullName evidence="11">Metaxin</fullName>
    </recommendedName>
</protein>
<evidence type="ECO:0000256" key="6">
    <source>
        <dbReference type="ARBA" id="ARBA00023136"/>
    </source>
</evidence>
<evidence type="ECO:0000256" key="1">
    <source>
        <dbReference type="ARBA" id="ARBA00004294"/>
    </source>
</evidence>
<dbReference type="InterPro" id="IPR033468">
    <property type="entry name" value="Metaxin_GST"/>
</dbReference>
<dbReference type="Pfam" id="PF17171">
    <property type="entry name" value="GST_C_6"/>
    <property type="match status" value="1"/>
</dbReference>
<organism evidence="10">
    <name type="scientific">Calcidiscus leptoporus</name>
    <dbReference type="NCBI Taxonomy" id="127549"/>
    <lineage>
        <taxon>Eukaryota</taxon>
        <taxon>Haptista</taxon>
        <taxon>Haptophyta</taxon>
        <taxon>Prymnesiophyceae</taxon>
        <taxon>Coccolithales</taxon>
        <taxon>Calcidiscaceae</taxon>
        <taxon>Calcidiscus</taxon>
    </lineage>
</organism>
<keyword evidence="3" id="KW-1000">Mitochondrion outer membrane</keyword>
<dbReference type="PANTHER" id="PTHR12289:SF41">
    <property type="entry name" value="FAILED AXON CONNECTIONS-RELATED"/>
    <property type="match status" value="1"/>
</dbReference>
<evidence type="ECO:0000313" key="10">
    <source>
        <dbReference type="EMBL" id="CAD8548883.1"/>
    </source>
</evidence>
<accession>A0A7S0P2Z3</accession>
<dbReference type="GO" id="GO:0006626">
    <property type="term" value="P:protein targeting to mitochondrion"/>
    <property type="evidence" value="ECO:0007669"/>
    <property type="project" value="TreeGrafter"/>
</dbReference>
<gene>
    <name evidence="10" type="ORF">CLEP1334_LOCUS24173</name>
</gene>
<keyword evidence="2" id="KW-0813">Transport</keyword>
<evidence type="ECO:0000259" key="9">
    <source>
        <dbReference type="Pfam" id="PF17171"/>
    </source>
</evidence>
<dbReference type="PANTHER" id="PTHR12289">
    <property type="entry name" value="METAXIN RELATED"/>
    <property type="match status" value="1"/>
</dbReference>
<evidence type="ECO:0000259" key="8">
    <source>
        <dbReference type="Pfam" id="PF10568"/>
    </source>
</evidence>
<evidence type="ECO:0000256" key="4">
    <source>
        <dbReference type="ARBA" id="ARBA00022927"/>
    </source>
</evidence>
<sequence>MATSGGTDVEKLRLMQYAAAWGSPSLLPACTKANAYLRFCALQPGRDFEVEEPRAAQATWAQQLPVVQAGAQLLDASSLYSGLRARGLDADAPLTAAQRAESAAWSALIEERLGVALLFSWWEEADNYATVIRPAFAGRLPIPLCFYMPWTMRRRAHSQLARRSCLDPEVVYAIGEEALAALAQRLDGLLFFHSGTPSSVDASAFAYLTAILRCPLPSDRLRRCMRGHAQLVSYCERISERYFGVEEGLLPAAQTSDITHGDDEALRSMEVPSASSEKSTRTPKQQRFKRRSRNALLAAGGSAVLYALAVNAFGEDANDLDEYESEDE</sequence>
<evidence type="ECO:0000256" key="2">
    <source>
        <dbReference type="ARBA" id="ARBA00022448"/>
    </source>
</evidence>
<evidence type="ECO:0000256" key="7">
    <source>
        <dbReference type="SAM" id="MobiDB-lite"/>
    </source>
</evidence>
<feature type="domain" description="Metaxin glutathione S-transferase" evidence="9">
    <location>
        <begin position="176"/>
        <end position="238"/>
    </location>
</feature>
<evidence type="ECO:0000256" key="5">
    <source>
        <dbReference type="ARBA" id="ARBA00023128"/>
    </source>
</evidence>
<dbReference type="AlphaFoldDB" id="A0A7S0P2Z3"/>
<dbReference type="Pfam" id="PF10568">
    <property type="entry name" value="Tom37"/>
    <property type="match status" value="1"/>
</dbReference>